<comment type="caution">
    <text evidence="3">The sequence shown here is derived from an EMBL/GenBank/DDBJ whole genome shotgun (WGS) entry which is preliminary data.</text>
</comment>
<organism evidence="3 4">
    <name type="scientific">Tigriopus californicus</name>
    <name type="common">Marine copepod</name>
    <dbReference type="NCBI Taxonomy" id="6832"/>
    <lineage>
        <taxon>Eukaryota</taxon>
        <taxon>Metazoa</taxon>
        <taxon>Ecdysozoa</taxon>
        <taxon>Arthropoda</taxon>
        <taxon>Crustacea</taxon>
        <taxon>Multicrustacea</taxon>
        <taxon>Hexanauplia</taxon>
        <taxon>Copepoda</taxon>
        <taxon>Harpacticoida</taxon>
        <taxon>Harpacticidae</taxon>
        <taxon>Tigriopus</taxon>
    </lineage>
</organism>
<dbReference type="Gene3D" id="1.10.150.130">
    <property type="match status" value="1"/>
</dbReference>
<dbReference type="Proteomes" id="UP000318571">
    <property type="component" value="Chromosome 5"/>
</dbReference>
<proteinExistence type="predicted"/>
<dbReference type="InterPro" id="IPR013762">
    <property type="entry name" value="Integrase-like_cat_sf"/>
</dbReference>
<dbReference type="GO" id="GO:0003677">
    <property type="term" value="F:DNA binding"/>
    <property type="evidence" value="ECO:0007669"/>
    <property type="project" value="UniProtKB-KW"/>
</dbReference>
<dbReference type="AlphaFoldDB" id="A0A553PGY5"/>
<reference evidence="3 4" key="1">
    <citation type="journal article" date="2018" name="Nat. Ecol. Evol.">
        <title>Genomic signatures of mitonuclear coevolution across populations of Tigriopus californicus.</title>
        <authorList>
            <person name="Barreto F.S."/>
            <person name="Watson E.T."/>
            <person name="Lima T.G."/>
            <person name="Willett C.S."/>
            <person name="Edmands S."/>
            <person name="Li W."/>
            <person name="Burton R.S."/>
        </authorList>
    </citation>
    <scope>NUCLEOTIDE SEQUENCE [LARGE SCALE GENOMIC DNA]</scope>
    <source>
        <strain evidence="3 4">San Diego</strain>
    </source>
</reference>
<dbReference type="InterPro" id="IPR010998">
    <property type="entry name" value="Integrase_recombinase_N"/>
</dbReference>
<keyword evidence="2" id="KW-0233">DNA recombination</keyword>
<dbReference type="SUPFAM" id="SSF56349">
    <property type="entry name" value="DNA breaking-rejoining enzymes"/>
    <property type="match status" value="1"/>
</dbReference>
<dbReference type="STRING" id="6832.A0A553PGY5"/>
<evidence type="ECO:0000313" key="4">
    <source>
        <dbReference type="Proteomes" id="UP000318571"/>
    </source>
</evidence>
<accession>A0A553PGY5</accession>
<dbReference type="OMA" id="CEDIRIS"/>
<evidence type="ECO:0000256" key="2">
    <source>
        <dbReference type="ARBA" id="ARBA00023172"/>
    </source>
</evidence>
<dbReference type="GO" id="GO:0015074">
    <property type="term" value="P:DNA integration"/>
    <property type="evidence" value="ECO:0007669"/>
    <property type="project" value="InterPro"/>
</dbReference>
<dbReference type="PANTHER" id="PTHR34605">
    <property type="entry name" value="PHAGE_INTEGRASE DOMAIN-CONTAINING PROTEIN"/>
    <property type="match status" value="1"/>
</dbReference>
<protein>
    <recommendedName>
        <fullName evidence="5">Tyr recombinase domain-containing protein</fullName>
    </recommendedName>
</protein>
<evidence type="ECO:0008006" key="5">
    <source>
        <dbReference type="Google" id="ProtNLM"/>
    </source>
</evidence>
<sequence length="280" mass="31034">MVIDLPANAQTAEYYLADLATTKETVSPVVLASAAIGAVHKFHRFSNPAENQSIQCLLQGVKNLYGKAPIQRQPITKVILRDLLRHWLTPSLQRGDLIDWRSARIESLLFHLSARWGDLSRLLIDHFQSSSKGLTIFFPKRKNDQTGRGHRVILARSSSPFCPIALTEAYFLQLGTSYRGFVVPRIRRIKGVCHVDGSKPATYQSCRSEQVAALSAVGLDPSAFGLHSGRIGSTVILRNAHFDMSAIARRVGWSPNSNTVLHYAQKATAEFEAMNKALEL</sequence>
<name>A0A553PGY5_TIGCA</name>
<gene>
    <name evidence="3" type="ORF">TCAL_10145</name>
</gene>
<keyword evidence="1" id="KW-0238">DNA-binding</keyword>
<dbReference type="GO" id="GO:0006310">
    <property type="term" value="P:DNA recombination"/>
    <property type="evidence" value="ECO:0007669"/>
    <property type="project" value="UniProtKB-KW"/>
</dbReference>
<evidence type="ECO:0000313" key="3">
    <source>
        <dbReference type="EMBL" id="TRY76924.1"/>
    </source>
</evidence>
<dbReference type="Gene3D" id="1.10.443.10">
    <property type="entry name" value="Intergrase catalytic core"/>
    <property type="match status" value="1"/>
</dbReference>
<dbReference type="InterPro" id="IPR052925">
    <property type="entry name" value="Phage_Integrase-like_Recomb"/>
</dbReference>
<dbReference type="PANTHER" id="PTHR34605:SF4">
    <property type="entry name" value="DNA ADENINE METHYLTRANSFERASE"/>
    <property type="match status" value="1"/>
</dbReference>
<keyword evidence="4" id="KW-1185">Reference proteome</keyword>
<dbReference type="SUPFAM" id="SSF47823">
    <property type="entry name" value="lambda integrase-like, N-terminal domain"/>
    <property type="match status" value="1"/>
</dbReference>
<dbReference type="EMBL" id="VCGU01000004">
    <property type="protein sequence ID" value="TRY76924.1"/>
    <property type="molecule type" value="Genomic_DNA"/>
</dbReference>
<evidence type="ECO:0000256" key="1">
    <source>
        <dbReference type="ARBA" id="ARBA00023125"/>
    </source>
</evidence>
<dbReference type="InterPro" id="IPR011010">
    <property type="entry name" value="DNA_brk_join_enz"/>
</dbReference>